<proteinExistence type="predicted"/>
<keyword evidence="2" id="KW-0808">Transferase</keyword>
<evidence type="ECO:0000256" key="1">
    <source>
        <dbReference type="ARBA" id="ARBA00022676"/>
    </source>
</evidence>
<dbReference type="GO" id="GO:0016757">
    <property type="term" value="F:glycosyltransferase activity"/>
    <property type="evidence" value="ECO:0007669"/>
    <property type="project" value="UniProtKB-KW"/>
</dbReference>
<dbReference type="InterPro" id="IPR049625">
    <property type="entry name" value="Glyco_transf_61_cat"/>
</dbReference>
<organism evidence="5 6">
    <name type="scientific">Commensalibacter melissae</name>
    <dbReference type="NCBI Taxonomy" id="2070537"/>
    <lineage>
        <taxon>Bacteria</taxon>
        <taxon>Pseudomonadati</taxon>
        <taxon>Pseudomonadota</taxon>
        <taxon>Alphaproteobacteria</taxon>
        <taxon>Acetobacterales</taxon>
        <taxon>Acetobacteraceae</taxon>
    </lineage>
</organism>
<evidence type="ECO:0000256" key="3">
    <source>
        <dbReference type="ARBA" id="ARBA00023180"/>
    </source>
</evidence>
<name>A0A318N0N1_9PROT</name>
<sequence>MSVSTREKIKDLVFHQQNRINHHSIETVKIEKTIGCYGSPRWKNIQEFANNQSYPFLHWKHPAETIYRYHLKDITLDVYHMVYFKQNRVITNSNYYLSENLLNSIHIQLDKLIDARDQGAVFCCSDHWENNYFHWMMHAIPAYYAAMQSGIKAKFLLPYPLMLWRKRSLELLGLDLSMCYPIEKEKQYRFSEFYYFDYLSQKFGYSCSKLSEQAYVKMKQNAVVSIQSIAKYDKIYISRVNKNNRHLPNEEKLVEALEKRGYFILNPELYSLDEQIMLFHYAKIVVGLLGAGLSNIVFCQKDTLIYELIPSHHINPCFLVLSLQSGLRYWADQFDSGVDHGAPDHLSAWEKPIDVAFVMKRLDELEPYMRSVDNAVVK</sequence>
<evidence type="ECO:0000313" key="5">
    <source>
        <dbReference type="EMBL" id="PXY99844.1"/>
    </source>
</evidence>
<keyword evidence="3" id="KW-0325">Glycoprotein</keyword>
<accession>A0A318N0N1</accession>
<evidence type="ECO:0000259" key="4">
    <source>
        <dbReference type="Pfam" id="PF04577"/>
    </source>
</evidence>
<protein>
    <recommendedName>
        <fullName evidence="4">Glycosyltransferase 61 catalytic domain-containing protein</fullName>
    </recommendedName>
</protein>
<feature type="domain" description="Glycosyltransferase 61 catalytic" evidence="4">
    <location>
        <begin position="132"/>
        <end position="305"/>
    </location>
</feature>
<dbReference type="PANTHER" id="PTHR20961">
    <property type="entry name" value="GLYCOSYLTRANSFERASE"/>
    <property type="match status" value="1"/>
</dbReference>
<dbReference type="Pfam" id="PF04577">
    <property type="entry name" value="Glyco_transf_61"/>
    <property type="match status" value="1"/>
</dbReference>
<dbReference type="AlphaFoldDB" id="A0A318N0N1"/>
<keyword evidence="6" id="KW-1185">Reference proteome</keyword>
<gene>
    <name evidence="5" type="ORF">DK869_07880</name>
</gene>
<evidence type="ECO:0000256" key="2">
    <source>
        <dbReference type="ARBA" id="ARBA00022679"/>
    </source>
</evidence>
<dbReference type="Proteomes" id="UP000247565">
    <property type="component" value="Unassembled WGS sequence"/>
</dbReference>
<dbReference type="InterPro" id="IPR007657">
    <property type="entry name" value="Glycosyltransferase_61"/>
</dbReference>
<keyword evidence="1" id="KW-0328">Glycosyltransferase</keyword>
<dbReference type="EMBL" id="QGLT01000004">
    <property type="protein sequence ID" value="PXY99844.1"/>
    <property type="molecule type" value="Genomic_DNA"/>
</dbReference>
<evidence type="ECO:0000313" key="6">
    <source>
        <dbReference type="Proteomes" id="UP000247565"/>
    </source>
</evidence>
<dbReference type="RefSeq" id="WP_110439464.1">
    <property type="nucleotide sequence ID" value="NZ_CP046393.1"/>
</dbReference>
<comment type="caution">
    <text evidence="5">The sequence shown here is derived from an EMBL/GenBank/DDBJ whole genome shotgun (WGS) entry which is preliminary data.</text>
</comment>
<reference evidence="5 6" key="1">
    <citation type="submission" date="2018-05" db="EMBL/GenBank/DDBJ databases">
        <title>Reference genomes for bee gut microbiota database.</title>
        <authorList>
            <person name="Ellegaard K.M."/>
        </authorList>
    </citation>
    <scope>NUCLEOTIDE SEQUENCE [LARGE SCALE GENOMIC DNA]</scope>
    <source>
        <strain evidence="5 6">ESL0284</strain>
    </source>
</reference>